<evidence type="ECO:0000313" key="9">
    <source>
        <dbReference type="Proteomes" id="UP001341840"/>
    </source>
</evidence>
<dbReference type="SUPFAM" id="SSF56112">
    <property type="entry name" value="Protein kinase-like (PK-like)"/>
    <property type="match status" value="1"/>
</dbReference>
<dbReference type="EMBL" id="JASCZI010151621">
    <property type="protein sequence ID" value="MED6173767.1"/>
    <property type="molecule type" value="Genomic_DNA"/>
</dbReference>
<proteinExistence type="inferred from homology"/>
<dbReference type="Pfam" id="PF00069">
    <property type="entry name" value="Pkinase"/>
    <property type="match status" value="1"/>
</dbReference>
<dbReference type="Proteomes" id="UP001341840">
    <property type="component" value="Unassembled WGS sequence"/>
</dbReference>
<evidence type="ECO:0000256" key="4">
    <source>
        <dbReference type="ARBA" id="ARBA00022741"/>
    </source>
</evidence>
<accession>A0ABU6VJL8</accession>
<dbReference type="EC" id="2.7.11.1" evidence="8"/>
<dbReference type="PANTHER" id="PTHR24349">
    <property type="entry name" value="SERINE/THREONINE-PROTEIN KINASE"/>
    <property type="match status" value="1"/>
</dbReference>
<keyword evidence="3 8" id="KW-0808">Transferase</keyword>
<evidence type="ECO:0000259" key="7">
    <source>
        <dbReference type="PROSITE" id="PS50011"/>
    </source>
</evidence>
<evidence type="ECO:0000256" key="3">
    <source>
        <dbReference type="ARBA" id="ARBA00022679"/>
    </source>
</evidence>
<keyword evidence="5 8" id="KW-0418">Kinase</keyword>
<gene>
    <name evidence="8" type="primary">CPK30_2</name>
    <name evidence="8" type="ORF">PIB30_062723</name>
</gene>
<dbReference type="GO" id="GO:0004674">
    <property type="term" value="F:protein serine/threonine kinase activity"/>
    <property type="evidence" value="ECO:0007669"/>
    <property type="project" value="UniProtKB-EC"/>
</dbReference>
<dbReference type="PROSITE" id="PS50011">
    <property type="entry name" value="PROTEIN_KINASE_DOM"/>
    <property type="match status" value="1"/>
</dbReference>
<keyword evidence="9" id="KW-1185">Reference proteome</keyword>
<reference evidence="8 9" key="1">
    <citation type="journal article" date="2023" name="Plants (Basel)">
        <title>Bridging the Gap: Combining Genomics and Transcriptomics Approaches to Understand Stylosanthes scabra, an Orphan Legume from the Brazilian Caatinga.</title>
        <authorList>
            <person name="Ferreira-Neto J.R.C."/>
            <person name="da Silva M.D."/>
            <person name="Binneck E."/>
            <person name="de Melo N.F."/>
            <person name="da Silva R.H."/>
            <person name="de Melo A.L.T.M."/>
            <person name="Pandolfi V."/>
            <person name="Bustamante F.O."/>
            <person name="Brasileiro-Vidal A.C."/>
            <person name="Benko-Iseppon A.M."/>
        </authorList>
    </citation>
    <scope>NUCLEOTIDE SEQUENCE [LARGE SCALE GENOMIC DNA]</scope>
    <source>
        <tissue evidence="8">Leaves</tissue>
    </source>
</reference>
<evidence type="ECO:0000256" key="1">
    <source>
        <dbReference type="ARBA" id="ARBA00005354"/>
    </source>
</evidence>
<comment type="similarity">
    <text evidence="1">Belongs to the protein kinase superfamily. CAMK Ser/Thr protein kinase family. CaMK subfamily.</text>
</comment>
<keyword evidence="4" id="KW-0547">Nucleotide-binding</keyword>
<feature type="domain" description="Protein kinase" evidence="7">
    <location>
        <begin position="81"/>
        <end position="235"/>
    </location>
</feature>
<keyword evidence="2" id="KW-0723">Serine/threonine-protein kinase</keyword>
<dbReference type="InterPro" id="IPR011009">
    <property type="entry name" value="Kinase-like_dom_sf"/>
</dbReference>
<organism evidence="8 9">
    <name type="scientific">Stylosanthes scabra</name>
    <dbReference type="NCBI Taxonomy" id="79078"/>
    <lineage>
        <taxon>Eukaryota</taxon>
        <taxon>Viridiplantae</taxon>
        <taxon>Streptophyta</taxon>
        <taxon>Embryophyta</taxon>
        <taxon>Tracheophyta</taxon>
        <taxon>Spermatophyta</taxon>
        <taxon>Magnoliopsida</taxon>
        <taxon>eudicotyledons</taxon>
        <taxon>Gunneridae</taxon>
        <taxon>Pentapetalae</taxon>
        <taxon>rosids</taxon>
        <taxon>fabids</taxon>
        <taxon>Fabales</taxon>
        <taxon>Fabaceae</taxon>
        <taxon>Papilionoideae</taxon>
        <taxon>50 kb inversion clade</taxon>
        <taxon>dalbergioids sensu lato</taxon>
        <taxon>Dalbergieae</taxon>
        <taxon>Pterocarpus clade</taxon>
        <taxon>Stylosanthes</taxon>
    </lineage>
</organism>
<name>A0ABU6VJL8_9FABA</name>
<evidence type="ECO:0000256" key="2">
    <source>
        <dbReference type="ARBA" id="ARBA00022527"/>
    </source>
</evidence>
<evidence type="ECO:0000313" key="8">
    <source>
        <dbReference type="EMBL" id="MED6173767.1"/>
    </source>
</evidence>
<dbReference type="InterPro" id="IPR050205">
    <property type="entry name" value="CDPK_Ser/Thr_kinases"/>
</dbReference>
<keyword evidence="6" id="KW-0067">ATP-binding</keyword>
<dbReference type="InterPro" id="IPR000719">
    <property type="entry name" value="Prot_kinase_dom"/>
</dbReference>
<evidence type="ECO:0000256" key="6">
    <source>
        <dbReference type="ARBA" id="ARBA00022840"/>
    </source>
</evidence>
<sequence>MLSLMLNLVAGTEHGHLGVNLTDPECCLGAWTLLRMYPGAWALVWVPGRPVLTPNLSFHAPFAISLKLPTKILKEAHHHHTKLLLLWLHDVFSRCKAEQEKKPHTKSTKAIQSTKTKLSKSKKEVKLTNVCRQFTYTQVNLRAKLHTAVNVEDVRREVTIMNVLLNHPNMVKLRETYEDDENVHLVIELCTSGKLFDQQENHCGDGEDVPLFLFLMHLQDRLRNFFLRNQIMIAL</sequence>
<comment type="caution">
    <text evidence="8">The sequence shown here is derived from an EMBL/GenBank/DDBJ whole genome shotgun (WGS) entry which is preliminary data.</text>
</comment>
<protein>
    <submittedName>
        <fullName evidence="8">Calcium-dependent protein kinase</fullName>
        <ecNumber evidence="8">2.7.11.1</ecNumber>
    </submittedName>
</protein>
<dbReference type="Gene3D" id="3.30.200.20">
    <property type="entry name" value="Phosphorylase Kinase, domain 1"/>
    <property type="match status" value="1"/>
</dbReference>
<evidence type="ECO:0000256" key="5">
    <source>
        <dbReference type="ARBA" id="ARBA00022777"/>
    </source>
</evidence>